<dbReference type="SUPFAM" id="SSF53383">
    <property type="entry name" value="PLP-dependent transferases"/>
    <property type="match status" value="1"/>
</dbReference>
<dbReference type="PIRSF" id="PIRSF000524">
    <property type="entry name" value="SPT"/>
    <property type="match status" value="1"/>
</dbReference>
<comment type="similarity">
    <text evidence="2">Belongs to the class-V pyridoxal-phosphate-dependent aminotransferase family.</text>
</comment>
<evidence type="ECO:0000256" key="4">
    <source>
        <dbReference type="ARBA" id="ARBA00022679"/>
    </source>
</evidence>
<gene>
    <name evidence="9" type="ORF">NE630_09365</name>
</gene>
<evidence type="ECO:0000256" key="5">
    <source>
        <dbReference type="ARBA" id="ARBA00022898"/>
    </source>
</evidence>
<accession>A0AAW5K1E0</accession>
<evidence type="ECO:0000313" key="10">
    <source>
        <dbReference type="Proteomes" id="UP001205919"/>
    </source>
</evidence>
<dbReference type="Gene3D" id="3.40.640.10">
    <property type="entry name" value="Type I PLP-dependent aspartate aminotransferase-like (Major domain)"/>
    <property type="match status" value="1"/>
</dbReference>
<dbReference type="InterPro" id="IPR000192">
    <property type="entry name" value="Aminotrans_V_dom"/>
</dbReference>
<feature type="binding site" evidence="6">
    <location>
        <position position="334"/>
    </location>
    <ligand>
        <name>substrate</name>
    </ligand>
</feature>
<keyword evidence="4" id="KW-0808">Transferase</keyword>
<evidence type="ECO:0000259" key="8">
    <source>
        <dbReference type="Pfam" id="PF00266"/>
    </source>
</evidence>
<organism evidence="9 10">
    <name type="scientific">Cloacibacillus evryensis</name>
    <dbReference type="NCBI Taxonomy" id="508460"/>
    <lineage>
        <taxon>Bacteria</taxon>
        <taxon>Thermotogati</taxon>
        <taxon>Synergistota</taxon>
        <taxon>Synergistia</taxon>
        <taxon>Synergistales</taxon>
        <taxon>Synergistaceae</taxon>
        <taxon>Cloacibacillus</taxon>
    </lineage>
</organism>
<evidence type="ECO:0000313" key="9">
    <source>
        <dbReference type="EMBL" id="MCQ4814635.1"/>
    </source>
</evidence>
<feature type="modified residue" description="N6-(pyridoxal phosphate)lysine" evidence="7">
    <location>
        <position position="191"/>
    </location>
</feature>
<dbReference type="EMBL" id="JANFYT010000018">
    <property type="protein sequence ID" value="MCQ4814635.1"/>
    <property type="molecule type" value="Genomic_DNA"/>
</dbReference>
<dbReference type="GO" id="GO:0008453">
    <property type="term" value="F:alanine-glyoxylate transaminase activity"/>
    <property type="evidence" value="ECO:0007669"/>
    <property type="project" value="TreeGrafter"/>
</dbReference>
<name>A0AAW5K1E0_9BACT</name>
<evidence type="ECO:0000256" key="2">
    <source>
        <dbReference type="ARBA" id="ARBA00009236"/>
    </source>
</evidence>
<keyword evidence="10" id="KW-1185">Reference proteome</keyword>
<keyword evidence="3 9" id="KW-0032">Aminotransferase</keyword>
<evidence type="ECO:0000256" key="1">
    <source>
        <dbReference type="ARBA" id="ARBA00001933"/>
    </source>
</evidence>
<keyword evidence="5 7" id="KW-0663">Pyridoxal phosphate</keyword>
<dbReference type="InterPro" id="IPR024169">
    <property type="entry name" value="SP_NH2Trfase/AEP_transaminase"/>
</dbReference>
<evidence type="ECO:0000256" key="6">
    <source>
        <dbReference type="PIRSR" id="PIRSR000524-1"/>
    </source>
</evidence>
<evidence type="ECO:0000256" key="3">
    <source>
        <dbReference type="ARBA" id="ARBA00022576"/>
    </source>
</evidence>
<dbReference type="InterPro" id="IPR015421">
    <property type="entry name" value="PyrdxlP-dep_Trfase_major"/>
</dbReference>
<dbReference type="GO" id="GO:0004760">
    <property type="term" value="F:L-serine-pyruvate transaminase activity"/>
    <property type="evidence" value="ECO:0007669"/>
    <property type="project" value="TreeGrafter"/>
</dbReference>
<feature type="domain" description="Aminotransferase class V" evidence="8">
    <location>
        <begin position="57"/>
        <end position="301"/>
    </location>
</feature>
<dbReference type="PANTHER" id="PTHR21152">
    <property type="entry name" value="AMINOTRANSFERASE CLASS V"/>
    <property type="match status" value="1"/>
</dbReference>
<evidence type="ECO:0000256" key="7">
    <source>
        <dbReference type="PIRSR" id="PIRSR000524-50"/>
    </source>
</evidence>
<sequence length="361" mass="39065">MQTYKIPLVPGPSSVPLKYREAYLTDYGSTDLEDDFFALLAENVSLLRQVLKTENSVVVGSGEAMMILWGALKSVVKPGDRVLAVSNGLFGHGFGEMAEAIGARAEYMEAPDGKFVDKEALRKKIAAFRPDVVTAVHCETPSGLLNPIAEIAPVVAESGALFIVDFVASAVGADVRVDEWGIDLGLLGSQKCLSLLPDISMLTISGRAWKRAEEVNYAGYDAILPWKDALKVKAMPYTHNWQANAALNLALKSVLEEGLENSFKRHAEAAAYCRARSRQMGLKLYAAEESLASPTVTAIMIPDGWTWPELDAAFRKEGLGVGGSYGALAGKVFRIGHMGSQADMELVKRGMDVIERVLKGR</sequence>
<dbReference type="Gene3D" id="3.90.1150.10">
    <property type="entry name" value="Aspartate Aminotransferase, domain 1"/>
    <property type="match status" value="1"/>
</dbReference>
<dbReference type="Proteomes" id="UP001205919">
    <property type="component" value="Unassembled WGS sequence"/>
</dbReference>
<dbReference type="Pfam" id="PF00266">
    <property type="entry name" value="Aminotran_5"/>
    <property type="match status" value="1"/>
</dbReference>
<dbReference type="AlphaFoldDB" id="A0AAW5K1E0"/>
<comment type="cofactor">
    <cofactor evidence="1 7">
        <name>pyridoxal 5'-phosphate</name>
        <dbReference type="ChEBI" id="CHEBI:597326"/>
    </cofactor>
</comment>
<dbReference type="InterPro" id="IPR015422">
    <property type="entry name" value="PyrdxlP-dep_Trfase_small"/>
</dbReference>
<comment type="caution">
    <text evidence="9">The sequence shown here is derived from an EMBL/GenBank/DDBJ whole genome shotgun (WGS) entry which is preliminary data.</text>
</comment>
<proteinExistence type="inferred from homology"/>
<reference evidence="9 10" key="1">
    <citation type="submission" date="2022-06" db="EMBL/GenBank/DDBJ databases">
        <title>Isolation of gut microbiota from human fecal samples.</title>
        <authorList>
            <person name="Pamer E.G."/>
            <person name="Barat B."/>
            <person name="Waligurski E."/>
            <person name="Medina S."/>
            <person name="Paddock L."/>
            <person name="Mostad J."/>
        </authorList>
    </citation>
    <scope>NUCLEOTIDE SEQUENCE [LARGE SCALE GENOMIC DNA]</scope>
    <source>
        <strain evidence="9 10">DFI.9.90</strain>
    </source>
</reference>
<protein>
    <submittedName>
        <fullName evidence="9">Aminotransferase class V-fold PLP-dependent enzyme</fullName>
    </submittedName>
</protein>
<dbReference type="RefSeq" id="WP_008710223.1">
    <property type="nucleotide sequence ID" value="NZ_CABKQM010000005.1"/>
</dbReference>
<dbReference type="GO" id="GO:0019265">
    <property type="term" value="P:glycine biosynthetic process, by transamination of glyoxylate"/>
    <property type="evidence" value="ECO:0007669"/>
    <property type="project" value="TreeGrafter"/>
</dbReference>
<dbReference type="PANTHER" id="PTHR21152:SF24">
    <property type="entry name" value="ALANINE--GLYOXYLATE AMINOTRANSFERASE 1"/>
    <property type="match status" value="1"/>
</dbReference>
<dbReference type="InterPro" id="IPR015424">
    <property type="entry name" value="PyrdxlP-dep_Trfase"/>
</dbReference>